<keyword evidence="3 6" id="KW-0812">Transmembrane</keyword>
<reference evidence="10 11" key="1">
    <citation type="journal article" date="2014" name="BMC Biol.">
        <title>A comprehensive evaluation of rodent malaria parasite genomes and gene expression.</title>
        <authorList>
            <person name="Otto T.D."/>
            <person name="Bohme U."/>
            <person name="Jackson A.P."/>
            <person name="Hunt M."/>
            <person name="Franke-Fayard B."/>
            <person name="Hoeijmakers W.A."/>
            <person name="Religa A.A."/>
            <person name="Robertson L."/>
            <person name="Sanders M."/>
            <person name="Ogun S.A."/>
            <person name="Cunningham D."/>
            <person name="Erhart A."/>
            <person name="Billker O."/>
            <person name="Khan S.M."/>
            <person name="Stunnenberg H.G."/>
            <person name="Langhorne J."/>
            <person name="Holder A.A."/>
            <person name="Waters A.P."/>
            <person name="Newbold C.I."/>
            <person name="Pain A."/>
            <person name="Berriman M."/>
            <person name="Janse C.J."/>
        </authorList>
    </citation>
    <scope>NUCLEOTIDE SEQUENCE [LARGE SCALE GENOMIC DNA]</scope>
    <source>
        <strain evidence="9 10">17X</strain>
        <strain evidence="8 11">YM</strain>
    </source>
</reference>
<dbReference type="VEuPathDB" id="PlasmoDB:PYYM_0905200"/>
<dbReference type="PANTHER" id="PTHR33510:SF5">
    <property type="entry name" value="PROTEIN TIC 20-II, CHLOROPLASTIC"/>
    <property type="match status" value="1"/>
</dbReference>
<accession>A0A077Y4F4</accession>
<dbReference type="AlphaFoldDB" id="A0A077Y4F4"/>
<dbReference type="RefSeq" id="XP_022812120.1">
    <property type="nucleotide sequence ID" value="XM_022955904.1"/>
</dbReference>
<dbReference type="OrthoDB" id="333677at2759"/>
<gene>
    <name evidence="9" type="ORF">PY17X_0905700</name>
    <name evidence="8" type="ORF">PYYM_0905200</name>
</gene>
<evidence type="ECO:0000256" key="1">
    <source>
        <dbReference type="ARBA" id="ARBA00004508"/>
    </source>
</evidence>
<keyword evidence="5 6" id="KW-0472">Membrane</keyword>
<dbReference type="EMBL" id="LK934637">
    <property type="protein sequence ID" value="CDU17832.1"/>
    <property type="molecule type" value="Genomic_DNA"/>
</dbReference>
<evidence type="ECO:0000313" key="8">
    <source>
        <dbReference type="EMBL" id="CDU17832.1"/>
    </source>
</evidence>
<dbReference type="PANTHER" id="PTHR33510">
    <property type="entry name" value="PROTEIN TIC 20-II, CHLOROPLASTIC"/>
    <property type="match status" value="1"/>
</dbReference>
<reference evidence="9" key="3">
    <citation type="submission" date="2014-05" db="EMBL/GenBank/DDBJ databases">
        <authorList>
            <person name="Aslett M.A."/>
            <person name="De Silva N."/>
        </authorList>
    </citation>
    <scope>NUCLEOTIDE SEQUENCE</scope>
    <source>
        <strain evidence="9">17X</strain>
    </source>
</reference>
<dbReference type="OMA" id="FIKYHHM"/>
<dbReference type="InterPro" id="IPR005691">
    <property type="entry name" value="Tic20"/>
</dbReference>
<dbReference type="VEuPathDB" id="PlasmoDB:Py17XNL_000900085"/>
<evidence type="ECO:0000313" key="11">
    <source>
        <dbReference type="Proteomes" id="UP000072904"/>
    </source>
</evidence>
<feature type="signal peptide" evidence="7">
    <location>
        <begin position="1"/>
        <end position="22"/>
    </location>
</feature>
<evidence type="ECO:0000313" key="9">
    <source>
        <dbReference type="EMBL" id="VTZ78249.1"/>
    </source>
</evidence>
<dbReference type="GeneID" id="34859823"/>
<organism evidence="8 11">
    <name type="scientific">Plasmodium yoelii</name>
    <dbReference type="NCBI Taxonomy" id="5861"/>
    <lineage>
        <taxon>Eukaryota</taxon>
        <taxon>Sar</taxon>
        <taxon>Alveolata</taxon>
        <taxon>Apicomplexa</taxon>
        <taxon>Aconoidasida</taxon>
        <taxon>Haemosporida</taxon>
        <taxon>Plasmodiidae</taxon>
        <taxon>Plasmodium</taxon>
        <taxon>Plasmodium (Vinckeia)</taxon>
    </lineage>
</organism>
<evidence type="ECO:0000256" key="5">
    <source>
        <dbReference type="ARBA" id="ARBA00023136"/>
    </source>
</evidence>
<evidence type="ECO:0000256" key="3">
    <source>
        <dbReference type="ARBA" id="ARBA00022692"/>
    </source>
</evidence>
<feature type="transmembrane region" description="Helical" evidence="6">
    <location>
        <begin position="142"/>
        <end position="161"/>
    </location>
</feature>
<dbReference type="Proteomes" id="UP000072874">
    <property type="component" value="Chromosome 9"/>
</dbReference>
<reference evidence="9" key="4">
    <citation type="submission" date="2019-05" db="EMBL/GenBank/DDBJ databases">
        <authorList>
            <consortium name="Pathogen Informatics"/>
        </authorList>
    </citation>
    <scope>NUCLEOTIDE SEQUENCE</scope>
    <source>
        <strain evidence="9">17X</strain>
    </source>
</reference>
<feature type="transmembrane region" description="Helical" evidence="6">
    <location>
        <begin position="181"/>
        <end position="198"/>
    </location>
</feature>
<feature type="transmembrane region" description="Helical" evidence="6">
    <location>
        <begin position="218"/>
        <end position="237"/>
    </location>
</feature>
<dbReference type="KEGG" id="pyo:PY17X_0905700"/>
<sequence length="261" mass="30831">MVRFLSLSILTYFVLLVRNISCFINYKNIKAYNVIKKNNNISIHNEHIINKKSVNVMVLKFNKNKYPVKFLKKTQLNTLPNNKSNFTFYGETDVTLFDKLMASTAYILPYIDAIQAYMMPLLNMLPLHLHKYLFLIEKFNNIYVSIPFSSFATFMGLYFMFVKENKFNFHYFIKYHHMQGLILSMFGYALALFYFRVFPYSYNDTDIFNLTVLYSSMIIYFGSLIIPFMASLLGYYIEIPVISDAIKLHIGDKKKKENKEL</sequence>
<comment type="similarity">
    <text evidence="2">Belongs to the Tic20 family.</text>
</comment>
<dbReference type="Pfam" id="PF16166">
    <property type="entry name" value="TIC20"/>
    <property type="match status" value="1"/>
</dbReference>
<evidence type="ECO:0000256" key="6">
    <source>
        <dbReference type="SAM" id="Phobius"/>
    </source>
</evidence>
<evidence type="ECO:0000256" key="4">
    <source>
        <dbReference type="ARBA" id="ARBA00022989"/>
    </source>
</evidence>
<dbReference type="VEuPathDB" id="PlasmoDB:PY17X_0905700"/>
<keyword evidence="4 6" id="KW-1133">Transmembrane helix</keyword>
<dbReference type="EMBL" id="LM993663">
    <property type="protein sequence ID" value="VTZ78249.1"/>
    <property type="molecule type" value="Genomic_DNA"/>
</dbReference>
<proteinExistence type="inferred from homology"/>
<evidence type="ECO:0000313" key="10">
    <source>
        <dbReference type="Proteomes" id="UP000072874"/>
    </source>
</evidence>
<comment type="subcellular location">
    <subcellularLocation>
        <location evidence="1">Plastid</location>
        <location evidence="1">Chloroplast membrane</location>
        <topology evidence="1">Multi-pass membrane protein</topology>
    </subcellularLocation>
</comment>
<name>A0A077Y4F4_PLAYE</name>
<evidence type="ECO:0000256" key="7">
    <source>
        <dbReference type="SAM" id="SignalP"/>
    </source>
</evidence>
<dbReference type="GO" id="GO:0031969">
    <property type="term" value="C:chloroplast membrane"/>
    <property type="evidence" value="ECO:0007669"/>
    <property type="project" value="UniProtKB-SubCell"/>
</dbReference>
<dbReference type="Proteomes" id="UP000072904">
    <property type="component" value="Chromosome 9"/>
</dbReference>
<protein>
    <submittedName>
        <fullName evidence="8">Apicoplast import protein Tic20, putative</fullName>
    </submittedName>
</protein>
<evidence type="ECO:0000256" key="2">
    <source>
        <dbReference type="ARBA" id="ARBA00009596"/>
    </source>
</evidence>
<feature type="chain" id="PRO_5014501913" evidence="7">
    <location>
        <begin position="23"/>
        <end position="261"/>
    </location>
</feature>
<keyword evidence="7" id="KW-0732">Signal</keyword>
<reference evidence="8" key="2">
    <citation type="submission" date="2014-05" db="EMBL/GenBank/DDBJ databases">
        <authorList>
            <person name="Aslett A.Martin."/>
            <person name="De Silva Nishadi"/>
        </authorList>
    </citation>
    <scope>NUCLEOTIDE SEQUENCE</scope>
    <source>
        <strain evidence="8">YM</strain>
    </source>
</reference>